<feature type="repeat" description="WD" evidence="3">
    <location>
        <begin position="823"/>
        <end position="855"/>
    </location>
</feature>
<dbReference type="InterPro" id="IPR001387">
    <property type="entry name" value="Cro/C1-type_HTH"/>
</dbReference>
<comment type="caution">
    <text evidence="5">The sequence shown here is derived from an EMBL/GenBank/DDBJ whole genome shotgun (WGS) entry which is preliminary data.</text>
</comment>
<feature type="repeat" description="WD" evidence="3">
    <location>
        <begin position="1115"/>
        <end position="1156"/>
    </location>
</feature>
<keyword evidence="6" id="KW-1185">Reference proteome</keyword>
<feature type="repeat" description="WD" evidence="3">
    <location>
        <begin position="608"/>
        <end position="649"/>
    </location>
</feature>
<dbReference type="PROSITE" id="PS50082">
    <property type="entry name" value="WD_REPEATS_2"/>
    <property type="match status" value="11"/>
</dbReference>
<dbReference type="Gene3D" id="2.130.10.10">
    <property type="entry name" value="YVTN repeat-like/Quinoprotein amine dehydrogenase"/>
    <property type="match status" value="5"/>
</dbReference>
<evidence type="ECO:0000259" key="4">
    <source>
        <dbReference type="SMART" id="SM00530"/>
    </source>
</evidence>
<feature type="domain" description="HTH cro/C1-type" evidence="4">
    <location>
        <begin position="21"/>
        <end position="77"/>
    </location>
</feature>
<sequence>MGRREKPIDPGAGPVQRFAFELRELRREAGSPTYQVMAKGAGYSIAALARAAAGETLPSLPLTLAYAQACGADVPTWEERWHRAAKEEAALPREDDGEPAPYRGLARYEPGDEAYFFGRGQLADDLLALARHHRVTAVVGASGSGKSSLLRAGLIPRLRHTDDPALRPAALRVITPGSHPLRTHSRRLTPKPAAETDADTWLIVDQFEELYTLCRDPAERTSFIDRLLSAEDPGNRLRVMVAIRADFYGHCLEHRGLTAILRDASLPVGAMTSDELREAVVKPAAARGLIVERELTARVLDEVDGEPGGLPLMSHALLETWRRRRGKTLTLAAYDVAGGVHGAIAHTAEAAYRQLDPGQAVLARRILLRLITPGEGAQDTRRPIDRAELDLGDPADTGAVLERLTRARLLTLDGDTLDLAHEALITAWPRLREWIDEDRERLRAHRRLTEAAHVWSDLDHDPGALYRGTRLAAAEEAFADADGELTALERDFLTASAATRDHERHAAARTTRRLRRLTATLSILLVLALTAGVVAWDQYRTSEQQRHKAVTAQQIALSRQYAAQAGEVRDQQPEAAALTALKGYQLAPTAEARGSLLSAHAAYRANQLTGHTGEVTAVAYSPDGRMIATGGEDRTVKLWNAATHQLLGTLIGHAAEVYALAFSPDGSTLATAGDDRTVRLWDLRTRRTTATFSGLKSRVVSLAFSPDGRTVAGTGGSEVRLWDVRSRHPAATLTGHSAFVVAVAFSPDGRVLASAGGDHTIRLWDVTERRTIAVLTGHTELVSSLAFSPDGRTLASGGDDREVRLWDVADRRTTATLTTDAIALAFTSDGRTLATGNVDGHVRLWDTDTHRGTGSIGASIIGASSLAFSPDGRTLAAPADGDTATVRLWDVATHRAKATLGGRRAAVGSVAFSPDGRTVATADEALRLWSATSPRLPRTLATSLGPAFGLEFSPDGRLIATVSRRDGTRLWDATTGRTVATLKGHTNVVAQAAFSPDGKTLATAADDRTVRLWDLATHRTKAVLHGRTGGLSTIDFSPDGRTLATTYNGSSDYGIRGTVRLWDVTTHRPVATFSGRAPTISTAAFSPDGRTLATAGADFAVRLWDVASRRPAGTLTGHSNTISSVAFSPDGRTVASGSYDHTVRLWDMSTRRTTAVLSGHKAWIRSVGFSPDGSRLATMSTDGSARLWNTDADRTVRDICDLARVHHWKQLLHALPQDSPCG</sequence>
<dbReference type="PRINTS" id="PR00320">
    <property type="entry name" value="GPROTEINBRPT"/>
</dbReference>
<feature type="repeat" description="WD" evidence="3">
    <location>
        <begin position="1073"/>
        <end position="1114"/>
    </location>
</feature>
<dbReference type="PROSITE" id="PS50294">
    <property type="entry name" value="WD_REPEATS_REGION"/>
    <property type="match status" value="9"/>
</dbReference>
<feature type="repeat" description="WD" evidence="3">
    <location>
        <begin position="733"/>
        <end position="774"/>
    </location>
</feature>
<name>A0ABX0DLB2_9ACTN</name>
<dbReference type="Pfam" id="PF00400">
    <property type="entry name" value="WD40"/>
    <property type="match status" value="13"/>
</dbReference>
<dbReference type="SMART" id="SM00320">
    <property type="entry name" value="WD40"/>
    <property type="match status" value="14"/>
</dbReference>
<evidence type="ECO:0000313" key="5">
    <source>
        <dbReference type="EMBL" id="NGO42322.1"/>
    </source>
</evidence>
<feature type="repeat" description="WD" evidence="3">
    <location>
        <begin position="775"/>
        <end position="816"/>
    </location>
</feature>
<dbReference type="SUPFAM" id="SSF50998">
    <property type="entry name" value="Quinoprotein alcohol dehydrogenase-like"/>
    <property type="match status" value="1"/>
</dbReference>
<feature type="repeat" description="WD" evidence="3">
    <location>
        <begin position="1157"/>
        <end position="1198"/>
    </location>
</feature>
<dbReference type="RefSeq" id="WP_165338954.1">
    <property type="nucleotide sequence ID" value="NZ_JAAKZX010000019.1"/>
</dbReference>
<organism evidence="5 6">
    <name type="scientific">Streptomyces ureilyticus</name>
    <dbReference type="NCBI Taxonomy" id="1775131"/>
    <lineage>
        <taxon>Bacteria</taxon>
        <taxon>Bacillati</taxon>
        <taxon>Actinomycetota</taxon>
        <taxon>Actinomycetes</taxon>
        <taxon>Kitasatosporales</taxon>
        <taxon>Streptomycetaceae</taxon>
        <taxon>Streptomyces</taxon>
    </lineage>
</organism>
<keyword evidence="1 3" id="KW-0853">WD repeat</keyword>
<evidence type="ECO:0000256" key="1">
    <source>
        <dbReference type="ARBA" id="ARBA00022574"/>
    </source>
</evidence>
<evidence type="ECO:0000256" key="3">
    <source>
        <dbReference type="PROSITE-ProRule" id="PRU00221"/>
    </source>
</evidence>
<dbReference type="Proteomes" id="UP001518140">
    <property type="component" value="Unassembled WGS sequence"/>
</dbReference>
<feature type="repeat" description="WD" evidence="3">
    <location>
        <begin position="650"/>
        <end position="691"/>
    </location>
</feature>
<dbReference type="PANTHER" id="PTHR22847">
    <property type="entry name" value="WD40 REPEAT PROTEIN"/>
    <property type="match status" value="1"/>
</dbReference>
<accession>A0ABX0DLB2</accession>
<dbReference type="InterPro" id="IPR001680">
    <property type="entry name" value="WD40_rpt"/>
</dbReference>
<dbReference type="InterPro" id="IPR015943">
    <property type="entry name" value="WD40/YVTN_repeat-like_dom_sf"/>
</dbReference>
<dbReference type="SMART" id="SM00530">
    <property type="entry name" value="HTH_XRE"/>
    <property type="match status" value="1"/>
</dbReference>
<dbReference type="SUPFAM" id="SSF52540">
    <property type="entry name" value="P-loop containing nucleoside triphosphate hydrolases"/>
    <property type="match status" value="1"/>
</dbReference>
<dbReference type="InterPro" id="IPR036322">
    <property type="entry name" value="WD40_repeat_dom_sf"/>
</dbReference>
<keyword evidence="2" id="KW-0677">Repeat</keyword>
<dbReference type="SUPFAM" id="SSF50978">
    <property type="entry name" value="WD40 repeat-like"/>
    <property type="match status" value="1"/>
</dbReference>
<feature type="repeat" description="WD" evidence="3">
    <location>
        <begin position="692"/>
        <end position="732"/>
    </location>
</feature>
<evidence type="ECO:0000256" key="2">
    <source>
        <dbReference type="ARBA" id="ARBA00022737"/>
    </source>
</evidence>
<dbReference type="Pfam" id="PF20703">
    <property type="entry name" value="nSTAND1"/>
    <property type="match status" value="1"/>
</dbReference>
<dbReference type="InterPro" id="IPR049052">
    <property type="entry name" value="nSTAND1"/>
</dbReference>
<dbReference type="PANTHER" id="PTHR22847:SF637">
    <property type="entry name" value="WD REPEAT DOMAIN 5B"/>
    <property type="match status" value="1"/>
</dbReference>
<proteinExistence type="predicted"/>
<dbReference type="EMBL" id="JAAKZX010000019">
    <property type="protein sequence ID" value="NGO42322.1"/>
    <property type="molecule type" value="Genomic_DNA"/>
</dbReference>
<dbReference type="InterPro" id="IPR020472">
    <property type="entry name" value="WD40_PAC1"/>
</dbReference>
<feature type="repeat" description="WD" evidence="3">
    <location>
        <begin position="940"/>
        <end position="981"/>
    </location>
</feature>
<dbReference type="InterPro" id="IPR011047">
    <property type="entry name" value="Quinoprotein_ADH-like_sf"/>
</dbReference>
<dbReference type="CDD" id="cd00200">
    <property type="entry name" value="WD40"/>
    <property type="match status" value="2"/>
</dbReference>
<reference evidence="5 6" key="1">
    <citation type="submission" date="2020-02" db="EMBL/GenBank/DDBJ databases">
        <title>Whole-genome analyses of novel actinobacteria.</title>
        <authorList>
            <person name="Sahin N."/>
            <person name="Tokatli A."/>
        </authorList>
    </citation>
    <scope>NUCLEOTIDE SEQUENCE [LARGE SCALE GENOMIC DNA]</scope>
    <source>
        <strain evidence="5 6">YC419</strain>
    </source>
</reference>
<feature type="repeat" description="WD" evidence="3">
    <location>
        <begin position="982"/>
        <end position="1023"/>
    </location>
</feature>
<evidence type="ECO:0000313" key="6">
    <source>
        <dbReference type="Proteomes" id="UP001518140"/>
    </source>
</evidence>
<dbReference type="PROSITE" id="PS00678">
    <property type="entry name" value="WD_REPEATS_1"/>
    <property type="match status" value="7"/>
</dbReference>
<gene>
    <name evidence="5" type="ORF">G6048_09120</name>
</gene>
<protein>
    <recommendedName>
        <fullName evidence="4">HTH cro/C1-type domain-containing protein</fullName>
    </recommendedName>
</protein>
<dbReference type="InterPro" id="IPR019775">
    <property type="entry name" value="WD40_repeat_CS"/>
</dbReference>
<dbReference type="InterPro" id="IPR027417">
    <property type="entry name" value="P-loop_NTPase"/>
</dbReference>